<keyword evidence="2" id="KW-0966">Cell projection</keyword>
<organism evidence="2 3">
    <name type="scientific">Selenihalanaerobacter shriftii</name>
    <dbReference type="NCBI Taxonomy" id="142842"/>
    <lineage>
        <taxon>Bacteria</taxon>
        <taxon>Bacillati</taxon>
        <taxon>Bacillota</taxon>
        <taxon>Clostridia</taxon>
        <taxon>Halanaerobiales</taxon>
        <taxon>Halobacteroidaceae</taxon>
        <taxon>Selenihalanaerobacter</taxon>
    </lineage>
</organism>
<dbReference type="RefSeq" id="WP_078809324.1">
    <property type="nucleotide sequence ID" value="NZ_FUWM01000006.1"/>
</dbReference>
<name>A0A1T4KLY1_9FIRM</name>
<dbReference type="InterPro" id="IPR005186">
    <property type="entry name" value="FlaG"/>
</dbReference>
<keyword evidence="3" id="KW-1185">Reference proteome</keyword>
<dbReference type="PANTHER" id="PTHR37166">
    <property type="entry name" value="PROTEIN FLAG"/>
    <property type="match status" value="1"/>
</dbReference>
<keyword evidence="2" id="KW-0282">Flagellum</keyword>
<dbReference type="Proteomes" id="UP000190625">
    <property type="component" value="Unassembled WGS sequence"/>
</dbReference>
<dbReference type="PANTHER" id="PTHR37166:SF1">
    <property type="entry name" value="PROTEIN FLAG"/>
    <property type="match status" value="1"/>
</dbReference>
<dbReference type="EMBL" id="FUWM01000006">
    <property type="protein sequence ID" value="SJZ43409.1"/>
    <property type="molecule type" value="Genomic_DNA"/>
</dbReference>
<gene>
    <name evidence="2" type="ORF">SAMN02745118_00834</name>
</gene>
<dbReference type="SUPFAM" id="SSF160214">
    <property type="entry name" value="FlaG-like"/>
    <property type="match status" value="1"/>
</dbReference>
<feature type="region of interest" description="Disordered" evidence="1">
    <location>
        <begin position="1"/>
        <end position="55"/>
    </location>
</feature>
<dbReference type="AlphaFoldDB" id="A0A1T4KLY1"/>
<reference evidence="3" key="1">
    <citation type="submission" date="2017-02" db="EMBL/GenBank/DDBJ databases">
        <authorList>
            <person name="Varghese N."/>
            <person name="Submissions S."/>
        </authorList>
    </citation>
    <scope>NUCLEOTIDE SEQUENCE [LARGE SCALE GENOMIC DNA]</scope>
    <source>
        <strain evidence="3">ATCC BAA-73</strain>
    </source>
</reference>
<feature type="compositionally biased region" description="Basic and acidic residues" evidence="1">
    <location>
        <begin position="42"/>
        <end position="55"/>
    </location>
</feature>
<keyword evidence="2" id="KW-0969">Cilium</keyword>
<dbReference type="OrthoDB" id="9799867at2"/>
<proteinExistence type="predicted"/>
<evidence type="ECO:0000256" key="1">
    <source>
        <dbReference type="SAM" id="MobiDB-lite"/>
    </source>
</evidence>
<dbReference type="InterPro" id="IPR035924">
    <property type="entry name" value="FlaG-like_sf"/>
</dbReference>
<evidence type="ECO:0000313" key="3">
    <source>
        <dbReference type="Proteomes" id="UP000190625"/>
    </source>
</evidence>
<sequence>MKISEVNGSQSADTVSSQTSQAQDAKKTSKTNQTTGNNPNTEKLEKKDPNKKDIKEGVDKLNEAVQTFHEELEFKLHKKSKRMMVKIVNTQNHEVIKEIPPKETLDMLGKIKEMVGLIIDKKI</sequence>
<evidence type="ECO:0000313" key="2">
    <source>
        <dbReference type="EMBL" id="SJZ43409.1"/>
    </source>
</evidence>
<accession>A0A1T4KLY1</accession>
<dbReference type="STRING" id="142842.SAMN02745118_00834"/>
<dbReference type="Gene3D" id="3.30.160.170">
    <property type="entry name" value="FlaG-like"/>
    <property type="match status" value="1"/>
</dbReference>
<dbReference type="Pfam" id="PF03646">
    <property type="entry name" value="FlaG"/>
    <property type="match status" value="1"/>
</dbReference>
<feature type="compositionally biased region" description="Polar residues" evidence="1">
    <location>
        <begin position="1"/>
        <end position="23"/>
    </location>
</feature>
<protein>
    <submittedName>
        <fullName evidence="2">Flagellar protein FlaG</fullName>
    </submittedName>
</protein>
<feature type="compositionally biased region" description="Polar residues" evidence="1">
    <location>
        <begin position="30"/>
        <end position="41"/>
    </location>
</feature>